<protein>
    <submittedName>
        <fullName evidence="1">Uncharacterized protein</fullName>
    </submittedName>
</protein>
<name>A0ABQ9Z6X2_9CRUS</name>
<accession>A0ABQ9Z6X2</accession>
<dbReference type="Proteomes" id="UP001234178">
    <property type="component" value="Unassembled WGS sequence"/>
</dbReference>
<organism evidence="1 2">
    <name type="scientific">Daphnia magna</name>
    <dbReference type="NCBI Taxonomy" id="35525"/>
    <lineage>
        <taxon>Eukaryota</taxon>
        <taxon>Metazoa</taxon>
        <taxon>Ecdysozoa</taxon>
        <taxon>Arthropoda</taxon>
        <taxon>Crustacea</taxon>
        <taxon>Branchiopoda</taxon>
        <taxon>Diplostraca</taxon>
        <taxon>Cladocera</taxon>
        <taxon>Anomopoda</taxon>
        <taxon>Daphniidae</taxon>
        <taxon>Daphnia</taxon>
    </lineage>
</organism>
<evidence type="ECO:0000313" key="1">
    <source>
        <dbReference type="EMBL" id="KAK4008646.1"/>
    </source>
</evidence>
<proteinExistence type="predicted"/>
<sequence>MESLSDEIPMQQQHNVNQMSNDGRFILVIRMTVGRPTEVARVIRHHSSSTKMITLINFQFLKC</sequence>
<comment type="caution">
    <text evidence="1">The sequence shown here is derived from an EMBL/GenBank/DDBJ whole genome shotgun (WGS) entry which is preliminary data.</text>
</comment>
<reference evidence="1 2" key="1">
    <citation type="journal article" date="2023" name="Nucleic Acids Res.">
        <title>The hologenome of Daphnia magna reveals possible DNA methylation and microbiome-mediated evolution of the host genome.</title>
        <authorList>
            <person name="Chaturvedi A."/>
            <person name="Li X."/>
            <person name="Dhandapani V."/>
            <person name="Marshall H."/>
            <person name="Kissane S."/>
            <person name="Cuenca-Cambronero M."/>
            <person name="Asole G."/>
            <person name="Calvet F."/>
            <person name="Ruiz-Romero M."/>
            <person name="Marangio P."/>
            <person name="Guigo R."/>
            <person name="Rago D."/>
            <person name="Mirbahai L."/>
            <person name="Eastwood N."/>
            <person name="Colbourne J.K."/>
            <person name="Zhou J."/>
            <person name="Mallon E."/>
            <person name="Orsini L."/>
        </authorList>
    </citation>
    <scope>NUCLEOTIDE SEQUENCE [LARGE SCALE GENOMIC DNA]</scope>
    <source>
        <strain evidence="1">LRV0_1</strain>
    </source>
</reference>
<evidence type="ECO:0000313" key="2">
    <source>
        <dbReference type="Proteomes" id="UP001234178"/>
    </source>
</evidence>
<gene>
    <name evidence="1" type="ORF">OUZ56_013779</name>
</gene>
<dbReference type="EMBL" id="JAOYFB010000002">
    <property type="protein sequence ID" value="KAK4008646.1"/>
    <property type="molecule type" value="Genomic_DNA"/>
</dbReference>
<keyword evidence="2" id="KW-1185">Reference proteome</keyword>